<dbReference type="Pfam" id="PF00512">
    <property type="entry name" value="HisKA"/>
    <property type="match status" value="1"/>
</dbReference>
<dbReference type="InterPro" id="IPR004358">
    <property type="entry name" value="Sig_transdc_His_kin-like_C"/>
</dbReference>
<dbReference type="Proteomes" id="UP000281245">
    <property type="component" value="Unassembled WGS sequence"/>
</dbReference>
<dbReference type="OrthoDB" id="303614at2759"/>
<accession>A0A3M6XGQ9</accession>
<feature type="compositionally biased region" description="Low complexity" evidence="7">
    <location>
        <begin position="1116"/>
        <end position="1127"/>
    </location>
</feature>
<evidence type="ECO:0000256" key="4">
    <source>
        <dbReference type="ARBA" id="ARBA00022679"/>
    </source>
</evidence>
<protein>
    <recommendedName>
        <fullName evidence="2">histidine kinase</fullName>
        <ecNumber evidence="2">2.7.13.3</ecNumber>
    </recommendedName>
</protein>
<evidence type="ECO:0000313" key="11">
    <source>
        <dbReference type="Proteomes" id="UP000281245"/>
    </source>
</evidence>
<dbReference type="Pfam" id="PF02518">
    <property type="entry name" value="HATPase_c"/>
    <property type="match status" value="1"/>
</dbReference>
<evidence type="ECO:0000259" key="8">
    <source>
        <dbReference type="PROSITE" id="PS50109"/>
    </source>
</evidence>
<dbReference type="Gene3D" id="1.10.287.130">
    <property type="match status" value="1"/>
</dbReference>
<dbReference type="GO" id="GO:0005886">
    <property type="term" value="C:plasma membrane"/>
    <property type="evidence" value="ECO:0007669"/>
    <property type="project" value="TreeGrafter"/>
</dbReference>
<dbReference type="EC" id="2.7.13.3" evidence="2"/>
<feature type="compositionally biased region" description="Basic and acidic residues" evidence="7">
    <location>
        <begin position="300"/>
        <end position="310"/>
    </location>
</feature>
<proteinExistence type="predicted"/>
<evidence type="ECO:0000256" key="3">
    <source>
        <dbReference type="ARBA" id="ARBA00022553"/>
    </source>
</evidence>
<dbReference type="InterPro" id="IPR001789">
    <property type="entry name" value="Sig_transdc_resp-reg_receiver"/>
</dbReference>
<dbReference type="CDD" id="cd00082">
    <property type="entry name" value="HisKA"/>
    <property type="match status" value="1"/>
</dbReference>
<dbReference type="Pfam" id="PF00072">
    <property type="entry name" value="Response_reg"/>
    <property type="match status" value="1"/>
</dbReference>
<dbReference type="PROSITE" id="PS50109">
    <property type="entry name" value="HIS_KIN"/>
    <property type="match status" value="1"/>
</dbReference>
<dbReference type="SUPFAM" id="SSF52172">
    <property type="entry name" value="CheY-like"/>
    <property type="match status" value="1"/>
</dbReference>
<evidence type="ECO:0000256" key="6">
    <source>
        <dbReference type="PROSITE-ProRule" id="PRU00169"/>
    </source>
</evidence>
<dbReference type="SMART" id="SM00448">
    <property type="entry name" value="REC"/>
    <property type="match status" value="1"/>
</dbReference>
<dbReference type="InterPro" id="IPR003594">
    <property type="entry name" value="HATPase_dom"/>
</dbReference>
<dbReference type="GO" id="GO:0009927">
    <property type="term" value="F:histidine phosphotransfer kinase activity"/>
    <property type="evidence" value="ECO:0007669"/>
    <property type="project" value="TreeGrafter"/>
</dbReference>
<dbReference type="InterPro" id="IPR011006">
    <property type="entry name" value="CheY-like_superfamily"/>
</dbReference>
<feature type="domain" description="Histidine kinase" evidence="8">
    <location>
        <begin position="672"/>
        <end position="930"/>
    </location>
</feature>
<dbReference type="Gene3D" id="3.40.50.2300">
    <property type="match status" value="1"/>
</dbReference>
<comment type="catalytic activity">
    <reaction evidence="1">
        <text>ATP + protein L-histidine = ADP + protein N-phospho-L-histidine.</text>
        <dbReference type="EC" id="2.7.13.3"/>
    </reaction>
</comment>
<dbReference type="GO" id="GO:0000155">
    <property type="term" value="F:phosphorelay sensor kinase activity"/>
    <property type="evidence" value="ECO:0007669"/>
    <property type="project" value="InterPro"/>
</dbReference>
<feature type="region of interest" description="Disordered" evidence="7">
    <location>
        <begin position="1"/>
        <end position="25"/>
    </location>
</feature>
<name>A0A3M6XGQ9_HORWE</name>
<dbReference type="InterPro" id="IPR005467">
    <property type="entry name" value="His_kinase_dom"/>
</dbReference>
<reference evidence="10 11" key="1">
    <citation type="journal article" date="2018" name="BMC Genomics">
        <title>Genomic evidence for intraspecific hybridization in a clonal and extremely halotolerant yeast.</title>
        <authorList>
            <person name="Gostincar C."/>
            <person name="Stajich J.E."/>
            <person name="Zupancic J."/>
            <person name="Zalar P."/>
            <person name="Gunde-Cimerman N."/>
        </authorList>
    </citation>
    <scope>NUCLEOTIDE SEQUENCE [LARGE SCALE GENOMIC DNA]</scope>
    <source>
        <strain evidence="10 11">EXF-6656</strain>
    </source>
</reference>
<evidence type="ECO:0000256" key="5">
    <source>
        <dbReference type="ARBA" id="ARBA00022777"/>
    </source>
</evidence>
<keyword evidence="4" id="KW-0808">Transferase</keyword>
<dbReference type="EMBL" id="QWIJ01000013">
    <property type="protein sequence ID" value="RMX89985.1"/>
    <property type="molecule type" value="Genomic_DNA"/>
</dbReference>
<evidence type="ECO:0000259" key="9">
    <source>
        <dbReference type="PROSITE" id="PS50110"/>
    </source>
</evidence>
<feature type="region of interest" description="Disordered" evidence="7">
    <location>
        <begin position="291"/>
        <end position="408"/>
    </location>
</feature>
<feature type="region of interest" description="Disordered" evidence="7">
    <location>
        <begin position="454"/>
        <end position="505"/>
    </location>
</feature>
<evidence type="ECO:0000256" key="7">
    <source>
        <dbReference type="SAM" id="MobiDB-lite"/>
    </source>
</evidence>
<dbReference type="SMART" id="SM00388">
    <property type="entry name" value="HisKA"/>
    <property type="match status" value="1"/>
</dbReference>
<keyword evidence="5" id="KW-0418">Kinase</keyword>
<feature type="region of interest" description="Disordered" evidence="7">
    <location>
        <begin position="1065"/>
        <end position="1163"/>
    </location>
</feature>
<dbReference type="SUPFAM" id="SSF55781">
    <property type="entry name" value="GAF domain-like"/>
    <property type="match status" value="1"/>
</dbReference>
<evidence type="ECO:0000313" key="10">
    <source>
        <dbReference type="EMBL" id="RMX89985.1"/>
    </source>
</evidence>
<feature type="modified residue" description="4-aspartylphosphate" evidence="6">
    <location>
        <position position="1218"/>
    </location>
</feature>
<dbReference type="SMART" id="SM00387">
    <property type="entry name" value="HATPase_c"/>
    <property type="match status" value="1"/>
</dbReference>
<sequence length="1291" mass="141583">MSGPAPQHQRPPRDNSPSVRGFRPTTELSREREVYRYLHAWTSLVRPQSLHRAAFPDDEQPLPTPEPCGDTALTALAQLCALRMHARRAMVSLVSAGVEYVLAEATRTMSLQYDTTEDPADIPWLGCCCFPRTDGLNDLAMDGWRKAASYRDIDVAPRHYFKEGRSEHWCIVSDVTERPEYQERAFARRASNLRFYCSIPLRGPDGAVLGALSIMDDRPRYGVSAAELLFLEDSADTMYEHLQTSFIRSQQQRSESFIQALGLFNSHKSSLRDWWVGRDNDRIRKKGRYHVEVEASPQDQQDRADNEFGKQETAGFSVASERRQRRTHSEVREDPVDGVIPTNPTSESNANASTARIRQGVAGKDFTPSNKSAQHQAEFVGETISETGARSRPRTKRAAASAEKNKKRPETFDLAKAIESTYARASNLVREAIHGEGAVFADAKAASAALRNRRGTKTGLVPSSGEANSSDAGRDSTLQNLSDPYLDSGANSMSEGDKSESLGPKRICTVTGFSTRSRSTIHGSPSAHRFALSEAELRRLIRRYPSGKIFNLADSGAIYSSSGDSDIAASEDASDGPKLPPSSARRTPVSRDAKRLGEIMVGARTIAFYPIWDDASELFSSVLFVWSNTPLRYFDQSVEMNYLAAFGHSLTAELSRLNALASEKAKGSFISSISHELRSPLHGVLAGAELLQESDLTPYQQEMTLTITHAGRILLDTVDQILDYSKISNRPRSSKKLLRGSPSWEAGPGGFAETFDLAKLTEEVVESVTSAHRFELNSKDTMRPVSRSAGTAGSQAAARDVAVIVNIKKRANWWVTLSKGSWTRVITNLVGNALKYTKSGTVIVSLNAENIDRDRAEVLLAIQDTGVGMSKQFVSTDLFTPYKQADFDQVGTGLGLSIVKEIAKDLRAKLDCQSEPNKGTRMSMELDVSFVEPGPDDKEDEDRSLLEKSTSFAESAVHTVDLKAGPSSDSPPSVLQTKKSVLLMTAEWLGVTTTSGSLMDFEPHTYACIIAESDLMRLAKADSETLSMALKAMAEQNIRLFVLGQSFLSTVPSMTFEGFPLEPTYVHQPSHREPTTPVTIEASGESSGVGGDSYPWNAGPTPIQDGRNSSTEKHSQTTPTSQHQQRQAQPDSPSVVTSASNNSKISASHLAQPSEHQDEAKSKEQQAVLLVEDNNINMQLLKALMRKLQLPFDTAWNGREALDLWSANPSKYLMILTDISMPVMNGNEATAAIRAEERKRKLPETLIVAVTGVIDAGAKKASFDAGVNRWFSKPVKMKDLSALVAEVRGEA</sequence>
<gene>
    <name evidence="10" type="ORF">D0869_00455</name>
</gene>
<keyword evidence="3 6" id="KW-0597">Phosphoprotein</keyword>
<feature type="domain" description="Response regulatory" evidence="9">
    <location>
        <begin position="1167"/>
        <end position="1288"/>
    </location>
</feature>
<evidence type="ECO:0000256" key="1">
    <source>
        <dbReference type="ARBA" id="ARBA00000085"/>
    </source>
</evidence>
<dbReference type="InterPro" id="IPR036097">
    <property type="entry name" value="HisK_dim/P_sf"/>
</dbReference>
<comment type="caution">
    <text evidence="10">The sequence shown here is derived from an EMBL/GenBank/DDBJ whole genome shotgun (WGS) entry which is preliminary data.</text>
</comment>
<organism evidence="10 11">
    <name type="scientific">Hortaea werneckii</name>
    <name type="common">Black yeast</name>
    <name type="synonym">Cladosporium werneckii</name>
    <dbReference type="NCBI Taxonomy" id="91943"/>
    <lineage>
        <taxon>Eukaryota</taxon>
        <taxon>Fungi</taxon>
        <taxon>Dikarya</taxon>
        <taxon>Ascomycota</taxon>
        <taxon>Pezizomycotina</taxon>
        <taxon>Dothideomycetes</taxon>
        <taxon>Dothideomycetidae</taxon>
        <taxon>Mycosphaerellales</taxon>
        <taxon>Teratosphaeriaceae</taxon>
        <taxon>Hortaea</taxon>
    </lineage>
</organism>
<evidence type="ECO:0000256" key="2">
    <source>
        <dbReference type="ARBA" id="ARBA00012438"/>
    </source>
</evidence>
<dbReference type="Gene3D" id="3.30.565.10">
    <property type="entry name" value="Histidine kinase-like ATPase, C-terminal domain"/>
    <property type="match status" value="1"/>
</dbReference>
<feature type="region of interest" description="Disordered" evidence="7">
    <location>
        <begin position="566"/>
        <end position="591"/>
    </location>
</feature>
<dbReference type="SUPFAM" id="SSF55874">
    <property type="entry name" value="ATPase domain of HSP90 chaperone/DNA topoisomerase II/histidine kinase"/>
    <property type="match status" value="1"/>
</dbReference>
<dbReference type="PANTHER" id="PTHR43047">
    <property type="entry name" value="TWO-COMPONENT HISTIDINE PROTEIN KINASE"/>
    <property type="match status" value="1"/>
</dbReference>
<dbReference type="PROSITE" id="PS50110">
    <property type="entry name" value="RESPONSE_REGULATORY"/>
    <property type="match status" value="1"/>
</dbReference>
<dbReference type="SUPFAM" id="SSF47384">
    <property type="entry name" value="Homodimeric domain of signal transducing histidine kinase"/>
    <property type="match status" value="1"/>
</dbReference>
<dbReference type="InterPro" id="IPR036890">
    <property type="entry name" value="HATPase_C_sf"/>
</dbReference>
<dbReference type="InterPro" id="IPR003661">
    <property type="entry name" value="HisK_dim/P_dom"/>
</dbReference>
<dbReference type="CDD" id="cd17546">
    <property type="entry name" value="REC_hyHK_CKI1_RcsC-like"/>
    <property type="match status" value="1"/>
</dbReference>
<dbReference type="PANTHER" id="PTHR43047:SF72">
    <property type="entry name" value="OSMOSENSING HISTIDINE PROTEIN KINASE SLN1"/>
    <property type="match status" value="1"/>
</dbReference>
<feature type="compositionally biased region" description="Polar residues" evidence="7">
    <location>
        <begin position="342"/>
        <end position="356"/>
    </location>
</feature>
<feature type="compositionally biased region" description="Polar residues" evidence="7">
    <location>
        <begin position="465"/>
        <end position="482"/>
    </location>
</feature>
<feature type="compositionally biased region" description="Polar residues" evidence="7">
    <location>
        <begin position="1128"/>
        <end position="1151"/>
    </location>
</feature>
<dbReference type="PRINTS" id="PR00344">
    <property type="entry name" value="BCTRLSENSOR"/>
</dbReference>
<dbReference type="VEuPathDB" id="FungiDB:BTJ68_05289"/>